<evidence type="ECO:0000313" key="3">
    <source>
        <dbReference type="Proteomes" id="UP000019250"/>
    </source>
</evidence>
<dbReference type="OrthoDB" id="8447935at2"/>
<feature type="transmembrane region" description="Helical" evidence="1">
    <location>
        <begin position="136"/>
        <end position="157"/>
    </location>
</feature>
<proteinExistence type="predicted"/>
<dbReference type="EMBL" id="ATSX01000001">
    <property type="protein sequence ID" value="EUK18917.1"/>
    <property type="molecule type" value="Genomic_DNA"/>
</dbReference>
<dbReference type="Proteomes" id="UP000019250">
    <property type="component" value="Unassembled WGS sequence"/>
</dbReference>
<dbReference type="STRING" id="1208583.COMX_04185"/>
<dbReference type="RefSeq" id="WP_034337392.1">
    <property type="nucleotide sequence ID" value="NZ_ATSX01000001.1"/>
</dbReference>
<keyword evidence="1" id="KW-0812">Transmembrane</keyword>
<feature type="transmembrane region" description="Helical" evidence="1">
    <location>
        <begin position="169"/>
        <end position="190"/>
    </location>
</feature>
<sequence length="440" mass="50562">MSGNILDKRSNQTSLLLFVYILFLFIRAPNIFTQGRFWAEEGYIFYANAYNMSPLNALFVVFGGYINLGASGATLIARYLYIPLEFAPYFTIFVGLVVQITPIYLLLTARDEWLSPFYVRLLATLLLLFVPESSEISLQSLHLQFHLALACTIIAFLKTDIKNKRYFKLFLLFFAPLCGLLPVVLIPVFVVKSWLEKENLRNEQTIALVLGSSIQLSFYLFNLVHKIDIDNFAIVRQRHFSYNDFCSVLYVRDIIFPFLGHRYHVSIGIMANIFHKVEAHQISIKACLISSFFIIFISSIFIKYSKTRKGLLFFITAILMVCISIYGVVGGTIQLVNPYFTERYAFLSQALFALMLLYFSVTLPRAGKIVANATIIWVLIVGSFNFFQLLPEAKDGAGHVWRQELEKWRNDPEYHPKIWSSGWYMVIPKQLSTHTAPKNN</sequence>
<keyword evidence="3" id="KW-1185">Reference proteome</keyword>
<evidence type="ECO:0000313" key="2">
    <source>
        <dbReference type="EMBL" id="EUK18917.1"/>
    </source>
</evidence>
<reference evidence="2 3" key="1">
    <citation type="journal article" date="2014" name="Genome Announc.">
        <title>Draft Genome Sequence of Commensalibacter papalotli MX01, a Symbiont Identified from the Guts of Overwintering Monarch Butterflies.</title>
        <authorList>
            <person name="Servin-Garciduenas L.E."/>
            <person name="Sanchez-Quinto A."/>
            <person name="Martinez-Romero E."/>
        </authorList>
    </citation>
    <scope>NUCLEOTIDE SEQUENCE [LARGE SCALE GENOMIC DNA]</scope>
    <source>
        <strain evidence="3">MX-MONARCH01</strain>
    </source>
</reference>
<evidence type="ECO:0000256" key="1">
    <source>
        <dbReference type="SAM" id="Phobius"/>
    </source>
</evidence>
<organism evidence="2 3">
    <name type="scientific">Commensalibacter papalotli</name>
    <name type="common">ex Servin-Garciduenas et al. 2014</name>
    <dbReference type="NCBI Taxonomy" id="1208583"/>
    <lineage>
        <taxon>Bacteria</taxon>
        <taxon>Pseudomonadati</taxon>
        <taxon>Pseudomonadota</taxon>
        <taxon>Alphaproteobacteria</taxon>
        <taxon>Acetobacterales</taxon>
        <taxon>Acetobacteraceae</taxon>
    </lineage>
</organism>
<feature type="transmembrane region" description="Helical" evidence="1">
    <location>
        <begin position="44"/>
        <end position="66"/>
    </location>
</feature>
<gene>
    <name evidence="2" type="ORF">COMX_04185</name>
</gene>
<feature type="transmembrane region" description="Helical" evidence="1">
    <location>
        <begin position="113"/>
        <end position="130"/>
    </location>
</feature>
<name>W7DNQ5_9PROT</name>
<feature type="transmembrane region" description="Helical" evidence="1">
    <location>
        <begin position="369"/>
        <end position="387"/>
    </location>
</feature>
<keyword evidence="1" id="KW-0472">Membrane</keyword>
<feature type="transmembrane region" description="Helical" evidence="1">
    <location>
        <begin position="12"/>
        <end position="32"/>
    </location>
</feature>
<accession>W7DNQ5</accession>
<feature type="transmembrane region" description="Helical" evidence="1">
    <location>
        <begin position="311"/>
        <end position="332"/>
    </location>
</feature>
<dbReference type="AlphaFoldDB" id="W7DNQ5"/>
<feature type="transmembrane region" description="Helical" evidence="1">
    <location>
        <begin position="286"/>
        <end position="305"/>
    </location>
</feature>
<keyword evidence="1" id="KW-1133">Transmembrane helix</keyword>
<protein>
    <submittedName>
        <fullName evidence="2">Uncharacterized protein</fullName>
    </submittedName>
</protein>
<feature type="transmembrane region" description="Helical" evidence="1">
    <location>
        <begin position="86"/>
        <end position="106"/>
    </location>
</feature>
<comment type="caution">
    <text evidence="2">The sequence shown here is derived from an EMBL/GenBank/DDBJ whole genome shotgun (WGS) entry which is preliminary data.</text>
</comment>
<feature type="transmembrane region" description="Helical" evidence="1">
    <location>
        <begin position="344"/>
        <end position="363"/>
    </location>
</feature>
<feature type="transmembrane region" description="Helical" evidence="1">
    <location>
        <begin position="205"/>
        <end position="224"/>
    </location>
</feature>